<dbReference type="GeneID" id="36550107"/>
<name>A0A2I2GKS6_9EURO</name>
<evidence type="ECO:0000313" key="2">
    <source>
        <dbReference type="Proteomes" id="UP000234275"/>
    </source>
</evidence>
<dbReference type="RefSeq" id="XP_024708795.1">
    <property type="nucleotide sequence ID" value="XM_024842412.1"/>
</dbReference>
<dbReference type="STRING" id="1392250.A0A2I2GKS6"/>
<protein>
    <submittedName>
        <fullName evidence="1">Uncharacterized protein</fullName>
    </submittedName>
</protein>
<reference evidence="1 2" key="1">
    <citation type="submission" date="2016-12" db="EMBL/GenBank/DDBJ databases">
        <title>The genomes of Aspergillus section Nigri reveals drivers in fungal speciation.</title>
        <authorList>
            <consortium name="DOE Joint Genome Institute"/>
            <person name="Vesth T.C."/>
            <person name="Nybo J."/>
            <person name="Theobald S."/>
            <person name="Brandl J."/>
            <person name="Frisvad J.C."/>
            <person name="Nielsen K.F."/>
            <person name="Lyhne E.K."/>
            <person name="Kogle M.E."/>
            <person name="Kuo A."/>
            <person name="Riley R."/>
            <person name="Clum A."/>
            <person name="Nolan M."/>
            <person name="Lipzen A."/>
            <person name="Salamov A."/>
            <person name="Henrissat B."/>
            <person name="Wiebenga A."/>
            <person name="De Vries R.P."/>
            <person name="Grigoriev I.V."/>
            <person name="Mortensen U.H."/>
            <person name="Andersen M.R."/>
            <person name="Baker S.E."/>
        </authorList>
    </citation>
    <scope>NUCLEOTIDE SEQUENCE [LARGE SCALE GENOMIC DNA]</scope>
    <source>
        <strain evidence="1 2">IBT 23096</strain>
    </source>
</reference>
<dbReference type="OrthoDB" id="2823490at2759"/>
<gene>
    <name evidence="1" type="ORF">P170DRAFT_131201</name>
</gene>
<dbReference type="EMBL" id="MSFO01000002">
    <property type="protein sequence ID" value="PLB53493.1"/>
    <property type="molecule type" value="Genomic_DNA"/>
</dbReference>
<dbReference type="Proteomes" id="UP000234275">
    <property type="component" value="Unassembled WGS sequence"/>
</dbReference>
<organism evidence="1 2">
    <name type="scientific">Aspergillus steynii IBT 23096</name>
    <dbReference type="NCBI Taxonomy" id="1392250"/>
    <lineage>
        <taxon>Eukaryota</taxon>
        <taxon>Fungi</taxon>
        <taxon>Dikarya</taxon>
        <taxon>Ascomycota</taxon>
        <taxon>Pezizomycotina</taxon>
        <taxon>Eurotiomycetes</taxon>
        <taxon>Eurotiomycetidae</taxon>
        <taxon>Eurotiales</taxon>
        <taxon>Aspergillaceae</taxon>
        <taxon>Aspergillus</taxon>
        <taxon>Aspergillus subgen. Circumdati</taxon>
    </lineage>
</organism>
<comment type="caution">
    <text evidence="1">The sequence shown here is derived from an EMBL/GenBank/DDBJ whole genome shotgun (WGS) entry which is preliminary data.</text>
</comment>
<dbReference type="AlphaFoldDB" id="A0A2I2GKS6"/>
<evidence type="ECO:0000313" key="1">
    <source>
        <dbReference type="EMBL" id="PLB53493.1"/>
    </source>
</evidence>
<dbReference type="VEuPathDB" id="FungiDB:P170DRAFT_131201"/>
<proteinExistence type="predicted"/>
<accession>A0A2I2GKS6</accession>
<sequence length="348" mass="40512">MPLNILDLPSELLDRIVGLVLTHRDSPPSTSDRLHTFGDRILVLRPLPTGRNDYDKSYGYGNVKYYANQEPLYHNWTSASASLLLVNRQLAEVTRWRLGQLSKSSHYALDVMLVNEMELWPTWTFLTPPCEQVDTLTATFRITGTSPTLDGRKFRFTSGQDEPPRIIWCFFHLLETFVECGPLAEHRQSEPQAESRDRFTIKNLTLDFKTPTGLMAPSSLEYDNWLEGHGNKDPRTSYTWPYNTVETLMMRPEWLVSLISDYIGYSLDMNMFSHNFGKFLMEHVGNIRICLDGSLVKMHSVEHRIKEHYDRMIARYTKFPLKMACYRFHLMIEKRKKGGLSVTEQYRV</sequence>
<keyword evidence="2" id="KW-1185">Reference proteome</keyword>